<sequence>MRWINTFTIVLCFHRTTGQYTNQILLETLYDRTRQVLTPEFSDYVGRVLNRNNVPGISLGVVRKDGTFELGAWGSKTEDGEPVTPDTLFCIGSSSKAFTASAIGILMDDFASGRNTTPLPPGLNSFDWNTKVQDILPGQWGLKDEWASEKASIRDILGHVSGVARHDNSYGLLDTPESIVLRLRSLEPYYEIRETWHYNNMMYIVAAHIVSTYTGSFTAFVKERIFDPLNMTSTTYSLSDAVRSGEITQAWTSIGKGRRVPHWFDDEVNQLLAGAGGIISSATDLAKWVVANLNSGINIQTNVTVIPMSACEEITTAHFVVDGIGRMFFPSDSGVAGYGAGWGRNGLLGYDMVSHPGGFPGFSSQISFLTVDGVGFVALTNSDGKYDALHDIQKRVYKDALGFQENADIVNASVELENETPHSYCALSTSKLPLSPEAYSGTYFSSGYGAFTLCASSSDSSHCTLVKSDFAPLGLDNRPSQLLAAWPSVWSSHLRMTHVDGNKFTAEFTVLFPHGYGSDESPFEVKGDQHSVEFMIESGKVVGFELRSNEGRVDALFEKT</sequence>
<keyword evidence="5" id="KW-1185">Reference proteome</keyword>
<evidence type="ECO:0000256" key="1">
    <source>
        <dbReference type="ARBA" id="ARBA00038215"/>
    </source>
</evidence>
<dbReference type="EMBL" id="KN833010">
    <property type="protein sequence ID" value="KIM79315.1"/>
    <property type="molecule type" value="Genomic_DNA"/>
</dbReference>
<dbReference type="InterPro" id="IPR012338">
    <property type="entry name" value="Beta-lactam/transpept-like"/>
</dbReference>
<evidence type="ECO:0000256" key="2">
    <source>
        <dbReference type="SAM" id="SignalP"/>
    </source>
</evidence>
<dbReference type="OrthoDB" id="5946976at2759"/>
<name>A0A0C3F3H4_PILCF</name>
<reference evidence="4 5" key="1">
    <citation type="submission" date="2014-04" db="EMBL/GenBank/DDBJ databases">
        <authorList>
            <consortium name="DOE Joint Genome Institute"/>
            <person name="Kuo A."/>
            <person name="Tarkka M."/>
            <person name="Buscot F."/>
            <person name="Kohler A."/>
            <person name="Nagy L.G."/>
            <person name="Floudas D."/>
            <person name="Copeland A."/>
            <person name="Barry K.W."/>
            <person name="Cichocki N."/>
            <person name="Veneault-Fourrey C."/>
            <person name="LaButti K."/>
            <person name="Lindquist E.A."/>
            <person name="Lipzen A."/>
            <person name="Lundell T."/>
            <person name="Morin E."/>
            <person name="Murat C."/>
            <person name="Sun H."/>
            <person name="Tunlid A."/>
            <person name="Henrissat B."/>
            <person name="Grigoriev I.V."/>
            <person name="Hibbett D.S."/>
            <person name="Martin F."/>
            <person name="Nordberg H.P."/>
            <person name="Cantor M.N."/>
            <person name="Hua S.X."/>
        </authorList>
    </citation>
    <scope>NUCLEOTIDE SEQUENCE [LARGE SCALE GENOMIC DNA]</scope>
    <source>
        <strain evidence="4 5">F 1598</strain>
    </source>
</reference>
<feature type="signal peptide" evidence="2">
    <location>
        <begin position="1"/>
        <end position="18"/>
    </location>
</feature>
<dbReference type="InterPro" id="IPR050491">
    <property type="entry name" value="AmpC-like"/>
</dbReference>
<organism evidence="4 5">
    <name type="scientific">Piloderma croceum (strain F 1598)</name>
    <dbReference type="NCBI Taxonomy" id="765440"/>
    <lineage>
        <taxon>Eukaryota</taxon>
        <taxon>Fungi</taxon>
        <taxon>Dikarya</taxon>
        <taxon>Basidiomycota</taxon>
        <taxon>Agaricomycotina</taxon>
        <taxon>Agaricomycetes</taxon>
        <taxon>Agaricomycetidae</taxon>
        <taxon>Atheliales</taxon>
        <taxon>Atheliaceae</taxon>
        <taxon>Piloderma</taxon>
    </lineage>
</organism>
<dbReference type="Proteomes" id="UP000054166">
    <property type="component" value="Unassembled WGS sequence"/>
</dbReference>
<dbReference type="STRING" id="765440.A0A0C3F3H4"/>
<reference evidence="5" key="2">
    <citation type="submission" date="2015-01" db="EMBL/GenBank/DDBJ databases">
        <title>Evolutionary Origins and Diversification of the Mycorrhizal Mutualists.</title>
        <authorList>
            <consortium name="DOE Joint Genome Institute"/>
            <consortium name="Mycorrhizal Genomics Consortium"/>
            <person name="Kohler A."/>
            <person name="Kuo A."/>
            <person name="Nagy L.G."/>
            <person name="Floudas D."/>
            <person name="Copeland A."/>
            <person name="Barry K.W."/>
            <person name="Cichocki N."/>
            <person name="Veneault-Fourrey C."/>
            <person name="LaButti K."/>
            <person name="Lindquist E.A."/>
            <person name="Lipzen A."/>
            <person name="Lundell T."/>
            <person name="Morin E."/>
            <person name="Murat C."/>
            <person name="Riley R."/>
            <person name="Ohm R."/>
            <person name="Sun H."/>
            <person name="Tunlid A."/>
            <person name="Henrissat B."/>
            <person name="Grigoriev I.V."/>
            <person name="Hibbett D.S."/>
            <person name="Martin F."/>
        </authorList>
    </citation>
    <scope>NUCLEOTIDE SEQUENCE [LARGE SCALE GENOMIC DNA]</scope>
    <source>
        <strain evidence="5">F 1598</strain>
    </source>
</reference>
<protein>
    <recommendedName>
        <fullName evidence="3">Beta-lactamase-related domain-containing protein</fullName>
    </recommendedName>
</protein>
<dbReference type="PANTHER" id="PTHR46825">
    <property type="entry name" value="D-ALANYL-D-ALANINE-CARBOXYPEPTIDASE/ENDOPEPTIDASE AMPH"/>
    <property type="match status" value="1"/>
</dbReference>
<dbReference type="AlphaFoldDB" id="A0A0C3F3H4"/>
<comment type="similarity">
    <text evidence="1">Belongs to the peptidase S12 family.</text>
</comment>
<evidence type="ECO:0000259" key="3">
    <source>
        <dbReference type="Pfam" id="PF00144"/>
    </source>
</evidence>
<dbReference type="PANTHER" id="PTHR46825:SF9">
    <property type="entry name" value="BETA-LACTAMASE-RELATED DOMAIN-CONTAINING PROTEIN"/>
    <property type="match status" value="1"/>
</dbReference>
<accession>A0A0C3F3H4</accession>
<dbReference type="HOGENOM" id="CLU_020027_14_0_1"/>
<evidence type="ECO:0000313" key="4">
    <source>
        <dbReference type="EMBL" id="KIM79315.1"/>
    </source>
</evidence>
<gene>
    <name evidence="4" type="ORF">PILCRDRAFT_823566</name>
</gene>
<evidence type="ECO:0000313" key="5">
    <source>
        <dbReference type="Proteomes" id="UP000054166"/>
    </source>
</evidence>
<proteinExistence type="inferred from homology"/>
<keyword evidence="2" id="KW-0732">Signal</keyword>
<dbReference type="Gene3D" id="3.40.710.10">
    <property type="entry name" value="DD-peptidase/beta-lactamase superfamily"/>
    <property type="match status" value="1"/>
</dbReference>
<dbReference type="Pfam" id="PF00144">
    <property type="entry name" value="Beta-lactamase"/>
    <property type="match status" value="1"/>
</dbReference>
<feature type="chain" id="PRO_5002164099" description="Beta-lactamase-related domain-containing protein" evidence="2">
    <location>
        <begin position="19"/>
        <end position="560"/>
    </location>
</feature>
<feature type="domain" description="Beta-lactamase-related" evidence="3">
    <location>
        <begin position="47"/>
        <end position="389"/>
    </location>
</feature>
<dbReference type="InterPro" id="IPR001466">
    <property type="entry name" value="Beta-lactam-related"/>
</dbReference>
<dbReference type="SUPFAM" id="SSF56601">
    <property type="entry name" value="beta-lactamase/transpeptidase-like"/>
    <property type="match status" value="1"/>
</dbReference>
<dbReference type="InParanoid" id="A0A0C3F3H4"/>